<proteinExistence type="predicted"/>
<dbReference type="AlphaFoldDB" id="B2SZA0"/>
<sequence length="67" mass="7193">MTVGGRVAVADVSVVVIVRMVAMTAGRAVVGMRVRFVPVHRDFRLFEAIGVGVVGLRHGGFLVRFVV</sequence>
<name>B2SZA0_PARPJ</name>
<gene>
    <name evidence="2" type="ordered locus">Bphyt_0027</name>
</gene>
<dbReference type="EMBL" id="CP001052">
    <property type="protein sequence ID" value="ACD14479.1"/>
    <property type="molecule type" value="Genomic_DNA"/>
</dbReference>
<dbReference type="Proteomes" id="UP000001739">
    <property type="component" value="Chromosome 1"/>
</dbReference>
<accession>B2SZA0</accession>
<reference evidence="2 3" key="1">
    <citation type="journal article" date="2011" name="J. Bacteriol.">
        <title>Complete genome sequence of the plant growth-promoting endophyte Burkholderia phytofirmans strain PsJN.</title>
        <authorList>
            <person name="Weilharter A."/>
            <person name="Mitter B."/>
            <person name="Shin M.V."/>
            <person name="Chain P.S."/>
            <person name="Nowak J."/>
            <person name="Sessitsch A."/>
        </authorList>
    </citation>
    <scope>NUCLEOTIDE SEQUENCE [LARGE SCALE GENOMIC DNA]</scope>
    <source>
        <strain evidence="3">DSM 17436 / LMG 22146 / PsJN</strain>
    </source>
</reference>
<dbReference type="KEGG" id="bpy:Bphyt_0027"/>
<evidence type="ECO:0000313" key="2">
    <source>
        <dbReference type="EMBL" id="ACD14479.1"/>
    </source>
</evidence>
<dbReference type="HOGENOM" id="CLU_2804204_0_0_4"/>
<evidence type="ECO:0000313" key="3">
    <source>
        <dbReference type="Proteomes" id="UP000001739"/>
    </source>
</evidence>
<feature type="transmembrane region" description="Helical" evidence="1">
    <location>
        <begin position="12"/>
        <end position="30"/>
    </location>
</feature>
<dbReference type="STRING" id="398527.Bphyt_0027"/>
<keyword evidence="1" id="KW-1133">Transmembrane helix</keyword>
<organism evidence="2 3">
    <name type="scientific">Paraburkholderia phytofirmans (strain DSM 17436 / LMG 22146 / PsJN)</name>
    <name type="common">Burkholderia phytofirmans</name>
    <dbReference type="NCBI Taxonomy" id="398527"/>
    <lineage>
        <taxon>Bacteria</taxon>
        <taxon>Pseudomonadati</taxon>
        <taxon>Pseudomonadota</taxon>
        <taxon>Betaproteobacteria</taxon>
        <taxon>Burkholderiales</taxon>
        <taxon>Burkholderiaceae</taxon>
        <taxon>Paraburkholderia</taxon>
    </lineage>
</organism>
<protein>
    <submittedName>
        <fullName evidence="2">Uncharacterized protein</fullName>
    </submittedName>
</protein>
<keyword evidence="1" id="KW-0812">Transmembrane</keyword>
<evidence type="ECO:0000256" key="1">
    <source>
        <dbReference type="SAM" id="Phobius"/>
    </source>
</evidence>
<keyword evidence="1" id="KW-0472">Membrane</keyword>